<accession>A0A921AUK6</accession>
<feature type="signal peptide" evidence="1">
    <location>
        <begin position="1"/>
        <end position="25"/>
    </location>
</feature>
<dbReference type="PANTHER" id="PTHR42941:SF1">
    <property type="entry name" value="SLL1037 PROTEIN"/>
    <property type="match status" value="1"/>
</dbReference>
<evidence type="ECO:0000313" key="2">
    <source>
        <dbReference type="EMBL" id="HJD96384.1"/>
    </source>
</evidence>
<dbReference type="SUPFAM" id="SSF53850">
    <property type="entry name" value="Periplasmic binding protein-like II"/>
    <property type="match status" value="1"/>
</dbReference>
<feature type="chain" id="PRO_5038033192" evidence="1">
    <location>
        <begin position="26"/>
        <end position="322"/>
    </location>
</feature>
<name>A0A921AUK6_9BACT</name>
<protein>
    <submittedName>
        <fullName evidence="2">TAXI family TRAP transporter solute-binding subunit</fullName>
    </submittedName>
</protein>
<evidence type="ECO:0000256" key="1">
    <source>
        <dbReference type="SAM" id="SignalP"/>
    </source>
</evidence>
<dbReference type="Pfam" id="PF16868">
    <property type="entry name" value="NMT1_3"/>
    <property type="match status" value="1"/>
</dbReference>
<proteinExistence type="predicted"/>
<sequence length="322" mass="34872">MLKRALTLSLSFALCLLPAAFSAEAKTTFLTLPTATMSGTYYQYFSGVGQIFSKKYPDINITVTASSGALENVKLLEMGEAELVPSSVPVARFAFDGTEDFAKPVPLRGVLVMFSSHYHFLTLDKNIKSIDDLSGKTVSIGLGSSLMEKVGRRIFTEKGMLDKVKLQYLSIGESCSALKDGTIDAALLLSTLPLSPVMELCTSRDVNFVPVPEDIAQLVGATIPSRSSVIPAGTYPGQKADVPSVTFYEGLFAHKDASADMVYMFLKVLYENKEDLIAVFPGAKTTTPEMCMEGMAVPLHPGAYRYYKELGVDIPDALKPID</sequence>
<dbReference type="RefSeq" id="WP_304120668.1">
    <property type="nucleotide sequence ID" value="NZ_DYZA01000033.1"/>
</dbReference>
<reference evidence="2" key="2">
    <citation type="submission" date="2021-09" db="EMBL/GenBank/DDBJ databases">
        <authorList>
            <person name="Gilroy R."/>
        </authorList>
    </citation>
    <scope>NUCLEOTIDE SEQUENCE</scope>
    <source>
        <strain evidence="2">ChiGjej2B2-19336</strain>
    </source>
</reference>
<dbReference type="EMBL" id="DYZA01000033">
    <property type="protein sequence ID" value="HJD96384.1"/>
    <property type="molecule type" value="Genomic_DNA"/>
</dbReference>
<dbReference type="PANTHER" id="PTHR42941">
    <property type="entry name" value="SLL1037 PROTEIN"/>
    <property type="match status" value="1"/>
</dbReference>
<dbReference type="NCBIfam" id="TIGR02122">
    <property type="entry name" value="TRAP_TAXI"/>
    <property type="match status" value="1"/>
</dbReference>
<gene>
    <name evidence="2" type="ORF">K8W16_01890</name>
</gene>
<dbReference type="InterPro" id="IPR011852">
    <property type="entry name" value="TRAP_TAXI"/>
</dbReference>
<dbReference type="CDD" id="cd13520">
    <property type="entry name" value="PBP2_TAXI_TRAP"/>
    <property type="match status" value="1"/>
</dbReference>
<evidence type="ECO:0000313" key="3">
    <source>
        <dbReference type="Proteomes" id="UP000698963"/>
    </source>
</evidence>
<dbReference type="Gene3D" id="3.40.190.10">
    <property type="entry name" value="Periplasmic binding protein-like II"/>
    <property type="match status" value="2"/>
</dbReference>
<keyword evidence="1" id="KW-0732">Signal</keyword>
<organism evidence="2 3">
    <name type="scientific">Mailhella massiliensis</name>
    <dbReference type="NCBI Taxonomy" id="1903261"/>
    <lineage>
        <taxon>Bacteria</taxon>
        <taxon>Pseudomonadati</taxon>
        <taxon>Thermodesulfobacteriota</taxon>
        <taxon>Desulfovibrionia</taxon>
        <taxon>Desulfovibrionales</taxon>
        <taxon>Desulfovibrionaceae</taxon>
        <taxon>Mailhella</taxon>
    </lineage>
</organism>
<dbReference type="AlphaFoldDB" id="A0A921AUK6"/>
<reference evidence="2" key="1">
    <citation type="journal article" date="2021" name="PeerJ">
        <title>Extensive microbial diversity within the chicken gut microbiome revealed by metagenomics and culture.</title>
        <authorList>
            <person name="Gilroy R."/>
            <person name="Ravi A."/>
            <person name="Getino M."/>
            <person name="Pursley I."/>
            <person name="Horton D.L."/>
            <person name="Alikhan N.F."/>
            <person name="Baker D."/>
            <person name="Gharbi K."/>
            <person name="Hall N."/>
            <person name="Watson M."/>
            <person name="Adriaenssens E.M."/>
            <person name="Foster-Nyarko E."/>
            <person name="Jarju S."/>
            <person name="Secka A."/>
            <person name="Antonio M."/>
            <person name="Oren A."/>
            <person name="Chaudhuri R.R."/>
            <person name="La Ragione R."/>
            <person name="Hildebrand F."/>
            <person name="Pallen M.J."/>
        </authorList>
    </citation>
    <scope>NUCLEOTIDE SEQUENCE</scope>
    <source>
        <strain evidence="2">ChiGjej2B2-19336</strain>
    </source>
</reference>
<comment type="caution">
    <text evidence="2">The sequence shown here is derived from an EMBL/GenBank/DDBJ whole genome shotgun (WGS) entry which is preliminary data.</text>
</comment>
<dbReference type="Proteomes" id="UP000698963">
    <property type="component" value="Unassembled WGS sequence"/>
</dbReference>